<dbReference type="STRING" id="260552.Mag101_17185"/>
<keyword evidence="2" id="KW-0813">Transport</keyword>
<accession>A0A1Q2M932</accession>
<dbReference type="GO" id="GO:0005886">
    <property type="term" value="C:plasma membrane"/>
    <property type="evidence" value="ECO:0007669"/>
    <property type="project" value="UniProtKB-SubCell"/>
</dbReference>
<feature type="transmembrane region" description="Helical" evidence="10">
    <location>
        <begin position="86"/>
        <end position="105"/>
    </location>
</feature>
<evidence type="ECO:0000313" key="11">
    <source>
        <dbReference type="EMBL" id="AQQ69170.1"/>
    </source>
</evidence>
<dbReference type="Proteomes" id="UP000188219">
    <property type="component" value="Chromosome"/>
</dbReference>
<dbReference type="KEGG" id="maga:Mag101_17185"/>
<keyword evidence="6 10" id="KW-0472">Membrane</keyword>
<dbReference type="Gene3D" id="1.10.3730.20">
    <property type="match status" value="1"/>
</dbReference>
<evidence type="ECO:0000256" key="4">
    <source>
        <dbReference type="ARBA" id="ARBA00022692"/>
    </source>
</evidence>
<evidence type="ECO:0000256" key="10">
    <source>
        <dbReference type="SAM" id="Phobius"/>
    </source>
</evidence>
<dbReference type="InterPro" id="IPR045324">
    <property type="entry name" value="Small_multidrug_res"/>
</dbReference>
<evidence type="ECO:0000256" key="1">
    <source>
        <dbReference type="ARBA" id="ARBA00004651"/>
    </source>
</evidence>
<gene>
    <name evidence="11" type="ORF">Mag101_17185</name>
</gene>
<dbReference type="eggNOG" id="COG2076">
    <property type="taxonomic scope" value="Bacteria"/>
</dbReference>
<dbReference type="FunFam" id="1.10.3730.20:FF:000001">
    <property type="entry name" value="Quaternary ammonium compound resistance transporter SugE"/>
    <property type="match status" value="1"/>
</dbReference>
<dbReference type="EMBL" id="CP019650">
    <property type="protein sequence ID" value="AQQ69170.1"/>
    <property type="molecule type" value="Genomic_DNA"/>
</dbReference>
<organism evidence="11 12">
    <name type="scientific">Microbulbifer agarilyticus</name>
    <dbReference type="NCBI Taxonomy" id="260552"/>
    <lineage>
        <taxon>Bacteria</taxon>
        <taxon>Pseudomonadati</taxon>
        <taxon>Pseudomonadota</taxon>
        <taxon>Gammaproteobacteria</taxon>
        <taxon>Cellvibrionales</taxon>
        <taxon>Microbulbiferaceae</taxon>
        <taxon>Microbulbifer</taxon>
    </lineage>
</organism>
<feature type="transmembrane region" description="Helical" evidence="10">
    <location>
        <begin position="31"/>
        <end position="49"/>
    </location>
</feature>
<evidence type="ECO:0000256" key="7">
    <source>
        <dbReference type="ARBA" id="ARBA00038151"/>
    </source>
</evidence>
<keyword evidence="12" id="KW-1185">Reference proteome</keyword>
<comment type="subcellular location">
    <subcellularLocation>
        <location evidence="1 9">Cell membrane</location>
        <topology evidence="1 9">Multi-pass membrane protein</topology>
    </subcellularLocation>
</comment>
<evidence type="ECO:0000256" key="2">
    <source>
        <dbReference type="ARBA" id="ARBA00022448"/>
    </source>
</evidence>
<evidence type="ECO:0000256" key="5">
    <source>
        <dbReference type="ARBA" id="ARBA00022989"/>
    </source>
</evidence>
<dbReference type="PANTHER" id="PTHR30561:SF0">
    <property type="entry name" value="GUANIDINIUM EXPORTER"/>
    <property type="match status" value="1"/>
</dbReference>
<dbReference type="PANTHER" id="PTHR30561">
    <property type="entry name" value="SMR FAMILY PROTON-DEPENDENT DRUG EFFLUX TRANSPORTER SUGE"/>
    <property type="match status" value="1"/>
</dbReference>
<reference evidence="11" key="1">
    <citation type="submission" date="2017-02" db="EMBL/GenBank/DDBJ databases">
        <title>Genome of Microbulbifer agarilyticus GP101.</title>
        <authorList>
            <person name="Jung J."/>
            <person name="Bae S.S."/>
            <person name="Baek K."/>
        </authorList>
    </citation>
    <scope>NUCLEOTIDE SEQUENCE [LARGE SCALE GENOMIC DNA]</scope>
    <source>
        <strain evidence="11">GP101</strain>
    </source>
</reference>
<feature type="transmembrane region" description="Helical" evidence="10">
    <location>
        <begin position="61"/>
        <end position="80"/>
    </location>
</feature>
<dbReference type="Pfam" id="PF00893">
    <property type="entry name" value="Multi_Drug_Res"/>
    <property type="match status" value="1"/>
</dbReference>
<keyword evidence="5 10" id="KW-1133">Transmembrane helix</keyword>
<proteinExistence type="inferred from homology"/>
<dbReference type="OrthoDB" id="9808638at2"/>
<name>A0A1Q2M932_9GAMM</name>
<dbReference type="GO" id="GO:1990961">
    <property type="term" value="P:xenobiotic detoxification by transmembrane export across the plasma membrane"/>
    <property type="evidence" value="ECO:0007669"/>
    <property type="project" value="UniProtKB-ARBA"/>
</dbReference>
<dbReference type="AlphaFoldDB" id="A0A1Q2M932"/>
<evidence type="ECO:0000256" key="3">
    <source>
        <dbReference type="ARBA" id="ARBA00022475"/>
    </source>
</evidence>
<evidence type="ECO:0000313" key="12">
    <source>
        <dbReference type="Proteomes" id="UP000188219"/>
    </source>
</evidence>
<evidence type="ECO:0000256" key="6">
    <source>
        <dbReference type="ARBA" id="ARBA00023136"/>
    </source>
</evidence>
<evidence type="ECO:0000256" key="8">
    <source>
        <dbReference type="ARBA" id="ARBA00039168"/>
    </source>
</evidence>
<dbReference type="NCBIfam" id="NF008512">
    <property type="entry name" value="PRK11431.1"/>
    <property type="match status" value="1"/>
</dbReference>
<dbReference type="InterPro" id="IPR037185">
    <property type="entry name" value="EmrE-like"/>
</dbReference>
<sequence>MTNPWFFLVIAGLLEVGWAIGLKYTQGFSKPMPSVLTVIAMIASFYFLSQALKTIPVGTGYAVWTGIGAVGTAILGIILFAESTALPRLLCIGLIVAGIAGLKLFSPG</sequence>
<keyword evidence="4 9" id="KW-0812">Transmembrane</keyword>
<protein>
    <recommendedName>
        <fullName evidence="8">Guanidinium exporter</fullName>
    </recommendedName>
</protein>
<dbReference type="InterPro" id="IPR000390">
    <property type="entry name" value="Small_drug/metabolite_transptr"/>
</dbReference>
<dbReference type="RefSeq" id="WP_077407731.1">
    <property type="nucleotide sequence ID" value="NZ_CP019650.1"/>
</dbReference>
<evidence type="ECO:0000256" key="9">
    <source>
        <dbReference type="RuleBase" id="RU003942"/>
    </source>
</evidence>
<comment type="similarity">
    <text evidence="7">Belongs to the drug/metabolite transporter (DMT) superfamily. Small multidrug resistance (SMR) (TC 2.A.7.1) family. Gdx/SugE subfamily.</text>
</comment>
<keyword evidence="3" id="KW-1003">Cell membrane</keyword>
<dbReference type="GO" id="GO:0022857">
    <property type="term" value="F:transmembrane transporter activity"/>
    <property type="evidence" value="ECO:0007669"/>
    <property type="project" value="InterPro"/>
</dbReference>
<dbReference type="SUPFAM" id="SSF103481">
    <property type="entry name" value="Multidrug resistance efflux transporter EmrE"/>
    <property type="match status" value="1"/>
</dbReference>